<dbReference type="InterPro" id="IPR028098">
    <property type="entry name" value="Glyco_trans_4-like_N"/>
</dbReference>
<dbReference type="Pfam" id="PF13439">
    <property type="entry name" value="Glyco_transf_4"/>
    <property type="match status" value="1"/>
</dbReference>
<protein>
    <submittedName>
        <fullName evidence="3">Glycosyl transferase</fullName>
    </submittedName>
</protein>
<dbReference type="EMBL" id="BMII01000050">
    <property type="protein sequence ID" value="GGB75179.1"/>
    <property type="molecule type" value="Genomic_DNA"/>
</dbReference>
<keyword evidence="3" id="KW-0808">Transferase</keyword>
<name>A0ABQ1JR49_9GAMM</name>
<sequence length="379" mass="42795">MKVAVVHDWLTDLGGAEKVLKSIINIYPNADIYTIVCGMNNEQLSSLGILKPVNTSFIQRLPFGIKKYRSYLPLMPLAIQQFDLSSYDLIISSSYCVAKGVLTGPDQLHISYCHSPVRYAWDLQGQYLKESGIESGFKSILARYFLNKIRDFDVRSSFAVDKYVANSTFIQRRIMKFYRRESEVIYPPVDTESFTLVENRQNYYITCSRLVPYKKVDLIVNAFKSLPDRHLLVVGDGPDYKRIKESLPPNVTLLGFLEYSDLISKIQNAKAFIYAAEEDFGIVPVEAQACGTPVIGYGKGGLIDTVKNGITGIHFYKQTTASIIEAVKKFENSVTLVSAKEISQHAQKFGSERFENELSDFINEAIELHKSKLIQMVKG</sequence>
<evidence type="ECO:0000313" key="4">
    <source>
        <dbReference type="Proteomes" id="UP000617555"/>
    </source>
</evidence>
<proteinExistence type="predicted"/>
<evidence type="ECO:0000259" key="2">
    <source>
        <dbReference type="Pfam" id="PF13439"/>
    </source>
</evidence>
<dbReference type="Proteomes" id="UP000617555">
    <property type="component" value="Unassembled WGS sequence"/>
</dbReference>
<dbReference type="GO" id="GO:0016740">
    <property type="term" value="F:transferase activity"/>
    <property type="evidence" value="ECO:0007669"/>
    <property type="project" value="UniProtKB-KW"/>
</dbReference>
<dbReference type="Gene3D" id="3.40.50.2000">
    <property type="entry name" value="Glycogen Phosphorylase B"/>
    <property type="match status" value="1"/>
</dbReference>
<dbReference type="InterPro" id="IPR001296">
    <property type="entry name" value="Glyco_trans_1"/>
</dbReference>
<reference evidence="4" key="1">
    <citation type="journal article" date="2019" name="Int. J. Syst. Evol. Microbiol.">
        <title>The Global Catalogue of Microorganisms (GCM) 10K type strain sequencing project: providing services to taxonomists for standard genome sequencing and annotation.</title>
        <authorList>
            <consortium name="The Broad Institute Genomics Platform"/>
            <consortium name="The Broad Institute Genome Sequencing Center for Infectious Disease"/>
            <person name="Wu L."/>
            <person name="Ma J."/>
        </authorList>
    </citation>
    <scope>NUCLEOTIDE SEQUENCE [LARGE SCALE GENOMIC DNA]</scope>
    <source>
        <strain evidence="4">CGMCC 1.15339</strain>
    </source>
</reference>
<dbReference type="PANTHER" id="PTHR45947:SF3">
    <property type="entry name" value="SULFOQUINOVOSYL TRANSFERASE SQD2"/>
    <property type="match status" value="1"/>
</dbReference>
<accession>A0ABQ1JR49</accession>
<feature type="domain" description="Glycosyl transferase family 1" evidence="1">
    <location>
        <begin position="198"/>
        <end position="334"/>
    </location>
</feature>
<dbReference type="SUPFAM" id="SSF53756">
    <property type="entry name" value="UDP-Glycosyltransferase/glycogen phosphorylase"/>
    <property type="match status" value="1"/>
</dbReference>
<dbReference type="Pfam" id="PF00534">
    <property type="entry name" value="Glycos_transf_1"/>
    <property type="match status" value="1"/>
</dbReference>
<dbReference type="InterPro" id="IPR050194">
    <property type="entry name" value="Glycosyltransferase_grp1"/>
</dbReference>
<feature type="domain" description="Glycosyltransferase subfamily 4-like N-terminal" evidence="2">
    <location>
        <begin position="14"/>
        <end position="192"/>
    </location>
</feature>
<gene>
    <name evidence="3" type="ORF">GCM10011607_39380</name>
</gene>
<evidence type="ECO:0000259" key="1">
    <source>
        <dbReference type="Pfam" id="PF00534"/>
    </source>
</evidence>
<comment type="caution">
    <text evidence="3">The sequence shown here is derived from an EMBL/GenBank/DDBJ whole genome shotgun (WGS) entry which is preliminary data.</text>
</comment>
<dbReference type="PANTHER" id="PTHR45947">
    <property type="entry name" value="SULFOQUINOVOSYL TRANSFERASE SQD2"/>
    <property type="match status" value="1"/>
</dbReference>
<evidence type="ECO:0000313" key="3">
    <source>
        <dbReference type="EMBL" id="GGB75179.1"/>
    </source>
</evidence>
<dbReference type="RefSeq" id="WP_188741002.1">
    <property type="nucleotide sequence ID" value="NZ_BMII01000050.1"/>
</dbReference>
<organism evidence="3 4">
    <name type="scientific">Shewanella inventionis</name>
    <dbReference type="NCBI Taxonomy" id="1738770"/>
    <lineage>
        <taxon>Bacteria</taxon>
        <taxon>Pseudomonadati</taxon>
        <taxon>Pseudomonadota</taxon>
        <taxon>Gammaproteobacteria</taxon>
        <taxon>Alteromonadales</taxon>
        <taxon>Shewanellaceae</taxon>
        <taxon>Shewanella</taxon>
    </lineage>
</organism>
<keyword evidence="4" id="KW-1185">Reference proteome</keyword>